<organism evidence="3 4">
    <name type="scientific">Acinetobacter towneri</name>
    <dbReference type="NCBI Taxonomy" id="202956"/>
    <lineage>
        <taxon>Bacteria</taxon>
        <taxon>Pseudomonadati</taxon>
        <taxon>Pseudomonadota</taxon>
        <taxon>Gammaproteobacteria</taxon>
        <taxon>Moraxellales</taxon>
        <taxon>Moraxellaceae</taxon>
        <taxon>Acinetobacter</taxon>
    </lineage>
</organism>
<evidence type="ECO:0000259" key="2">
    <source>
        <dbReference type="Pfam" id="PF09828"/>
    </source>
</evidence>
<dbReference type="RefSeq" id="WP_026438269.1">
    <property type="nucleotide sequence ID" value="NZ_MKQS01000046.1"/>
</dbReference>
<reference evidence="3 4" key="1">
    <citation type="submission" date="2016-10" db="EMBL/GenBank/DDBJ databases">
        <title>Genome of airborne Acinetobacter sp. 5-2Ac02 in the hospital environment: Species near to Acinetobacter towneri.</title>
        <authorList>
            <person name="Barbosa B."/>
            <person name="Fernandez-Garcia L."/>
            <person name="Gato E."/>
            <person name="Leao R."/>
            <person name="Albano R."/>
            <person name="Fernandez B."/>
            <person name="Fernandez-Cuenca F."/>
            <person name="Marques E."/>
            <person name="Tomas M."/>
        </authorList>
    </citation>
    <scope>NUCLEOTIDE SEQUENCE [LARGE SCALE GENOMIC DNA]</scope>
    <source>
        <strain evidence="3 4">5-2Ac02</strain>
    </source>
</reference>
<feature type="domain" description="ChrB C-terminal" evidence="2">
    <location>
        <begin position="175"/>
        <end position="301"/>
    </location>
</feature>
<feature type="coiled-coil region" evidence="1">
    <location>
        <begin position="82"/>
        <end position="124"/>
    </location>
</feature>
<comment type="caution">
    <text evidence="3">The sequence shown here is derived from an EMBL/GenBank/DDBJ whole genome shotgun (WGS) entry which is preliminary data.</text>
</comment>
<accession>A0A1E8DYZ0</accession>
<sequence>MSISLLITSLPTQNTSTRMRVWRSLKASGAATLRDGVYILPINHSEKFTSIANDVVSEQGTAYMFYAEPPLNLELAPIFSRKEEYETLYKQLTEIRDRQTKDDKKELLKQIRKLRKSIDALVDIDYYPDETQVQVLNELSLLELTIARLGEVNEPKAIQAHIQHLDKGNYQNRIWATRQRPWIDRLASAWLIKTFIDTSPTFIWLETPSDCPKDAFGFDFDGATFSHVNHWVTFEVLLHSFDLETPALKKIAEIVHYLDVGGIEPPEAIGIEKVIQGIRSQISDDDQLFALSNHIFDGLYANLSRE</sequence>
<evidence type="ECO:0000313" key="4">
    <source>
        <dbReference type="Proteomes" id="UP000186931"/>
    </source>
</evidence>
<dbReference type="Pfam" id="PF09828">
    <property type="entry name" value="ChrB_C"/>
    <property type="match status" value="1"/>
</dbReference>
<protein>
    <submittedName>
        <fullName evidence="3">Chromate resistance protein</fullName>
    </submittedName>
</protein>
<dbReference type="AlphaFoldDB" id="A0A1E8DYZ0"/>
<dbReference type="STRING" id="202956.BJN41_14195"/>
<gene>
    <name evidence="3" type="ORF">BJN41_14195</name>
</gene>
<evidence type="ECO:0000313" key="3">
    <source>
        <dbReference type="EMBL" id="OFE42494.1"/>
    </source>
</evidence>
<proteinExistence type="predicted"/>
<keyword evidence="1" id="KW-0175">Coiled coil</keyword>
<dbReference type="EMBL" id="MKQS01000046">
    <property type="protein sequence ID" value="OFE42494.1"/>
    <property type="molecule type" value="Genomic_DNA"/>
</dbReference>
<evidence type="ECO:0000256" key="1">
    <source>
        <dbReference type="SAM" id="Coils"/>
    </source>
</evidence>
<dbReference type="Proteomes" id="UP000186931">
    <property type="component" value="Unassembled WGS sequence"/>
</dbReference>
<dbReference type="InterPro" id="IPR018634">
    <property type="entry name" value="ChrB_C"/>
</dbReference>
<name>A0A1E8DYZ0_9GAMM</name>